<comment type="similarity">
    <text evidence="2">Belongs to the transposase 27 family.</text>
</comment>
<organism evidence="6 7">
    <name type="scientific">Desulfonema magnum</name>
    <dbReference type="NCBI Taxonomy" id="45655"/>
    <lineage>
        <taxon>Bacteria</taxon>
        <taxon>Pseudomonadati</taxon>
        <taxon>Thermodesulfobacteriota</taxon>
        <taxon>Desulfobacteria</taxon>
        <taxon>Desulfobacterales</taxon>
        <taxon>Desulfococcaceae</taxon>
        <taxon>Desulfonema</taxon>
    </lineage>
</organism>
<dbReference type="InterPro" id="IPR051354">
    <property type="entry name" value="Transposase_27_IS1"/>
</dbReference>
<dbReference type="Pfam" id="PF12759">
    <property type="entry name" value="HTH_Tnp_IS1"/>
    <property type="match status" value="1"/>
</dbReference>
<dbReference type="GO" id="GO:0003677">
    <property type="term" value="F:DNA binding"/>
    <property type="evidence" value="ECO:0007669"/>
    <property type="project" value="InterPro"/>
</dbReference>
<accession>A0A975BHQ1</accession>
<evidence type="ECO:0000256" key="2">
    <source>
        <dbReference type="ARBA" id="ARBA00008841"/>
    </source>
</evidence>
<reference evidence="6" key="1">
    <citation type="journal article" date="2021" name="Microb. Physiol.">
        <title>Proteogenomic Insights into the Physiology of Marine, Sulfate-Reducing, Filamentous Desulfonema limicola and Desulfonema magnum.</title>
        <authorList>
            <person name="Schnaars V."/>
            <person name="Wohlbrand L."/>
            <person name="Scheve S."/>
            <person name="Hinrichs C."/>
            <person name="Reinhardt R."/>
            <person name="Rabus R."/>
        </authorList>
    </citation>
    <scope>NUCLEOTIDE SEQUENCE</scope>
    <source>
        <strain evidence="6">4be13</strain>
    </source>
</reference>
<comment type="function">
    <text evidence="1">Absolutely required for transposition of IS1.</text>
</comment>
<gene>
    <name evidence="6" type="ORF">dnm_015770</name>
</gene>
<dbReference type="AlphaFoldDB" id="A0A975BHQ1"/>
<keyword evidence="4" id="KW-0233">DNA recombination</keyword>
<evidence type="ECO:0000256" key="3">
    <source>
        <dbReference type="ARBA" id="ARBA00022578"/>
    </source>
</evidence>
<dbReference type="Proteomes" id="UP000663722">
    <property type="component" value="Chromosome"/>
</dbReference>
<evidence type="ECO:0000256" key="1">
    <source>
        <dbReference type="ARBA" id="ARBA00004091"/>
    </source>
</evidence>
<protein>
    <submittedName>
        <fullName evidence="6">Transposase, IS1 family</fullName>
    </submittedName>
</protein>
<sequence>MALIPVRCPLCGGEKVKKRGKTDDGKQRYLCQNENCEAKSFLLDYTYNGRKSDIKHKIIEMSLSGSGIRDIASVLEISTDTVISELKKKETLLDSVNSELLKTLEHTENIEVDILKVEEAEADEMWSFVGKKENQRWLWHAVDHKTGKVLAYTFGTHEDKVFLELKRLLEPFGIVKFYTDNWGAYERNLNPANHEIGKRNTQKIERKHLTLRTRIKRLARKTICFSKLEKMHDIVIGLFINVYEFGLVI</sequence>
<evidence type="ECO:0000259" key="5">
    <source>
        <dbReference type="Pfam" id="PF12759"/>
    </source>
</evidence>
<proteinExistence type="inferred from homology"/>
<keyword evidence="7" id="KW-1185">Reference proteome</keyword>
<evidence type="ECO:0000256" key="4">
    <source>
        <dbReference type="ARBA" id="ARBA00023172"/>
    </source>
</evidence>
<dbReference type="GO" id="GO:0006313">
    <property type="term" value="P:DNA transposition"/>
    <property type="evidence" value="ECO:0007669"/>
    <property type="project" value="InterPro"/>
</dbReference>
<dbReference type="InterPro" id="IPR005063">
    <property type="entry name" value="Transposase_27"/>
</dbReference>
<dbReference type="KEGG" id="dmm:dnm_015770"/>
<dbReference type="RefSeq" id="WP_207681570.1">
    <property type="nucleotide sequence ID" value="NZ_CP061800.1"/>
</dbReference>
<dbReference type="NCBIfam" id="NF033558">
    <property type="entry name" value="transpos_IS1"/>
    <property type="match status" value="1"/>
</dbReference>
<dbReference type="PANTHER" id="PTHR33293">
    <property type="entry name" value="INSERTION ELEMENT IS1 1 PROTEIN INSB-RELATED"/>
    <property type="match status" value="1"/>
</dbReference>
<dbReference type="PANTHER" id="PTHR33293:SF1">
    <property type="entry name" value="INSERTION ELEMENT IS1 1 PROTEIN INSB-RELATED"/>
    <property type="match status" value="1"/>
</dbReference>
<dbReference type="Pfam" id="PF03400">
    <property type="entry name" value="DDE_Tnp_IS1"/>
    <property type="match status" value="1"/>
</dbReference>
<keyword evidence="3" id="KW-0815">Transposition</keyword>
<dbReference type="GO" id="GO:0004803">
    <property type="term" value="F:transposase activity"/>
    <property type="evidence" value="ECO:0007669"/>
    <property type="project" value="InterPro"/>
</dbReference>
<evidence type="ECO:0000313" key="7">
    <source>
        <dbReference type="Proteomes" id="UP000663722"/>
    </source>
</evidence>
<evidence type="ECO:0000313" key="6">
    <source>
        <dbReference type="EMBL" id="QTA85566.1"/>
    </source>
</evidence>
<dbReference type="EMBL" id="CP061800">
    <property type="protein sequence ID" value="QTA85566.1"/>
    <property type="molecule type" value="Genomic_DNA"/>
</dbReference>
<dbReference type="InterPro" id="IPR024431">
    <property type="entry name" value="InsA_HTH_dom"/>
</dbReference>
<name>A0A975BHQ1_9BACT</name>
<feature type="domain" description="Insertion element IS1 protein InsA helix-turn-helix" evidence="5">
    <location>
        <begin position="45"/>
        <end position="88"/>
    </location>
</feature>